<dbReference type="Gene3D" id="1.20.1730.10">
    <property type="entry name" value="Sodium/glucose cotransporter"/>
    <property type="match status" value="1"/>
</dbReference>
<feature type="transmembrane region" description="Helical" evidence="7">
    <location>
        <begin position="374"/>
        <end position="394"/>
    </location>
</feature>
<dbReference type="PANTHER" id="PTHR11819:SF77">
    <property type="entry name" value="SODIUM_GLUCOSE COTRANSPORT PROTEIN"/>
    <property type="match status" value="1"/>
</dbReference>
<dbReference type="PANTHER" id="PTHR11819">
    <property type="entry name" value="SOLUTE CARRIER FAMILY 5"/>
    <property type="match status" value="1"/>
</dbReference>
<feature type="transmembrane region" description="Helical" evidence="7">
    <location>
        <begin position="161"/>
        <end position="179"/>
    </location>
</feature>
<keyword evidence="4 7" id="KW-1133">Transmembrane helix</keyword>
<evidence type="ECO:0000256" key="3">
    <source>
        <dbReference type="ARBA" id="ARBA00022692"/>
    </source>
</evidence>
<reference evidence="8 9" key="1">
    <citation type="submission" date="2019-01" db="EMBL/GenBank/DDBJ databases">
        <title>Lacunisphaera sp. strain TWA-58.</title>
        <authorList>
            <person name="Chen W.-M."/>
        </authorList>
    </citation>
    <scope>NUCLEOTIDE SEQUENCE [LARGE SCALE GENOMIC DNA]</scope>
    <source>
        <strain evidence="8 9">TWA-58</strain>
    </source>
</reference>
<evidence type="ECO:0000256" key="5">
    <source>
        <dbReference type="ARBA" id="ARBA00023136"/>
    </source>
</evidence>
<organism evidence="8 9">
    <name type="scientific">Oleiharenicola lentus</name>
    <dbReference type="NCBI Taxonomy" id="2508720"/>
    <lineage>
        <taxon>Bacteria</taxon>
        <taxon>Pseudomonadati</taxon>
        <taxon>Verrucomicrobiota</taxon>
        <taxon>Opitutia</taxon>
        <taxon>Opitutales</taxon>
        <taxon>Opitutaceae</taxon>
        <taxon>Oleiharenicola</taxon>
    </lineage>
</organism>
<protein>
    <recommendedName>
        <fullName evidence="10">Na+:solute symporter</fullName>
    </recommendedName>
</protein>
<feature type="transmembrane region" description="Helical" evidence="7">
    <location>
        <begin position="78"/>
        <end position="95"/>
    </location>
</feature>
<dbReference type="Proteomes" id="UP000290218">
    <property type="component" value="Unassembled WGS sequence"/>
</dbReference>
<evidence type="ECO:0008006" key="10">
    <source>
        <dbReference type="Google" id="ProtNLM"/>
    </source>
</evidence>
<dbReference type="CDD" id="cd11477">
    <property type="entry name" value="SLC5sbd_u1"/>
    <property type="match status" value="1"/>
</dbReference>
<feature type="transmembrane region" description="Helical" evidence="7">
    <location>
        <begin position="469"/>
        <end position="487"/>
    </location>
</feature>
<feature type="transmembrane region" description="Helical" evidence="7">
    <location>
        <begin position="400"/>
        <end position="421"/>
    </location>
</feature>
<dbReference type="GO" id="GO:0005886">
    <property type="term" value="C:plasma membrane"/>
    <property type="evidence" value="ECO:0007669"/>
    <property type="project" value="TreeGrafter"/>
</dbReference>
<feature type="transmembrane region" description="Helical" evidence="7">
    <location>
        <begin position="533"/>
        <end position="552"/>
    </location>
</feature>
<proteinExistence type="inferred from homology"/>
<dbReference type="OrthoDB" id="9814523at2"/>
<dbReference type="InterPro" id="IPR038377">
    <property type="entry name" value="Na/Glc_symporter_sf"/>
</dbReference>
<evidence type="ECO:0000256" key="4">
    <source>
        <dbReference type="ARBA" id="ARBA00022989"/>
    </source>
</evidence>
<evidence type="ECO:0000313" key="9">
    <source>
        <dbReference type="Proteomes" id="UP000290218"/>
    </source>
</evidence>
<evidence type="ECO:0000256" key="1">
    <source>
        <dbReference type="ARBA" id="ARBA00004141"/>
    </source>
</evidence>
<keyword evidence="9" id="KW-1185">Reference proteome</keyword>
<feature type="transmembrane region" description="Helical" evidence="7">
    <location>
        <begin position="276"/>
        <end position="302"/>
    </location>
</feature>
<dbReference type="AlphaFoldDB" id="A0A4Q1C4R1"/>
<comment type="caution">
    <text evidence="8">The sequence shown here is derived from an EMBL/GenBank/DDBJ whole genome shotgun (WGS) entry which is preliminary data.</text>
</comment>
<sequence length="582" mass="63896">MPPLHWLDYAIIAGYLLLSLVIGLLAGRRTGAGSEGYFLGGRRLPWWLNGISLAATSFASDTPLVITEMVRGRGLQRLWWLFAGVLALVVAIYVFSRLWRRLEAVTDAEFCELRYDGPAAGVLRAVRAFLSGIVANLITIAWVTLGMGAVLSVVLPVDQWVAIQVAMIVTVAYTVFGGFRSAVLTDLLQFVIALGAMLLFAVIAVHEYGGLSAVLTAVREAPGYGERTLSLLPRFDHANLDLACFLILLTLWWTDTGGHVMQRMSACRTERDAARAMLFFAIWQAVRPWMWAAVALVSIAVFPVMMAPHTDMHAYPLVLDRYLGVGLRGLLVAAFAAAFMSTITTHLNWGASYLVRDGYCRFFRPAAPEREQLLVSRLMTVLLAGAGLLLTPLFGSLTAAWEFLALLPAGFGIISVLRWFWWRVNAWTELSVLAVGLVFAGFDLALRVWAPGAEILGLPWSEWRYELKLLLFTSVAVTVALAVTLRTPPVSREQLRRFNRKVRPGGWWGPVEAGEDLRELPEPVLTRRTALDCLGGLALCLGLTTGIGYGLLLQPGPAVLAFGLAAIGGVQVYRWLKNGRWA</sequence>
<keyword evidence="5 7" id="KW-0472">Membrane</keyword>
<feature type="transmembrane region" description="Helical" evidence="7">
    <location>
        <begin position="430"/>
        <end position="449"/>
    </location>
</feature>
<feature type="transmembrane region" description="Helical" evidence="7">
    <location>
        <begin position="133"/>
        <end position="155"/>
    </location>
</feature>
<feature type="transmembrane region" description="Helical" evidence="7">
    <location>
        <begin position="238"/>
        <end position="255"/>
    </location>
</feature>
<dbReference type="GO" id="GO:0005412">
    <property type="term" value="F:D-glucose:sodium symporter activity"/>
    <property type="evidence" value="ECO:0007669"/>
    <property type="project" value="TreeGrafter"/>
</dbReference>
<comment type="subcellular location">
    <subcellularLocation>
        <location evidence="1">Membrane</location>
        <topology evidence="1">Multi-pass membrane protein</topology>
    </subcellularLocation>
</comment>
<evidence type="ECO:0000256" key="6">
    <source>
        <dbReference type="RuleBase" id="RU362091"/>
    </source>
</evidence>
<dbReference type="PROSITE" id="PS50283">
    <property type="entry name" value="NA_SOLUT_SYMP_3"/>
    <property type="match status" value="1"/>
</dbReference>
<feature type="transmembrane region" description="Helical" evidence="7">
    <location>
        <begin position="6"/>
        <end position="26"/>
    </location>
</feature>
<gene>
    <name evidence="8" type="ORF">ESB00_16895</name>
</gene>
<feature type="transmembrane region" description="Helical" evidence="7">
    <location>
        <begin position="558"/>
        <end position="576"/>
    </location>
</feature>
<comment type="similarity">
    <text evidence="2 6">Belongs to the sodium:solute symporter (SSF) (TC 2.A.21) family.</text>
</comment>
<accession>A0A4Q1C4R1</accession>
<dbReference type="Pfam" id="PF00474">
    <property type="entry name" value="SSF"/>
    <property type="match status" value="1"/>
</dbReference>
<feature type="transmembrane region" description="Helical" evidence="7">
    <location>
        <begin position="191"/>
        <end position="218"/>
    </location>
</feature>
<evidence type="ECO:0000313" key="8">
    <source>
        <dbReference type="EMBL" id="RXK53371.1"/>
    </source>
</evidence>
<feature type="transmembrane region" description="Helical" evidence="7">
    <location>
        <begin position="46"/>
        <end position="66"/>
    </location>
</feature>
<dbReference type="EMBL" id="SDHX01000002">
    <property type="protein sequence ID" value="RXK53371.1"/>
    <property type="molecule type" value="Genomic_DNA"/>
</dbReference>
<name>A0A4Q1C4R1_9BACT</name>
<evidence type="ECO:0000256" key="2">
    <source>
        <dbReference type="ARBA" id="ARBA00006434"/>
    </source>
</evidence>
<keyword evidence="3 7" id="KW-0812">Transmembrane</keyword>
<dbReference type="InterPro" id="IPR001734">
    <property type="entry name" value="Na/solute_symporter"/>
</dbReference>
<evidence type="ECO:0000256" key="7">
    <source>
        <dbReference type="SAM" id="Phobius"/>
    </source>
</evidence>
<dbReference type="RefSeq" id="WP_129048961.1">
    <property type="nucleotide sequence ID" value="NZ_SDHX01000002.1"/>
</dbReference>
<feature type="transmembrane region" description="Helical" evidence="7">
    <location>
        <begin position="322"/>
        <end position="343"/>
    </location>
</feature>